<dbReference type="InterPro" id="IPR050797">
    <property type="entry name" value="Carb_Metab_Trans_Reg"/>
</dbReference>
<keyword evidence="1" id="KW-0539">Nucleus</keyword>
<reference evidence="4" key="1">
    <citation type="submission" date="2023-03" db="EMBL/GenBank/DDBJ databases">
        <title>Massive genome expansion in bonnet fungi (Mycena s.s.) driven by repeated elements and novel gene families across ecological guilds.</title>
        <authorList>
            <consortium name="Lawrence Berkeley National Laboratory"/>
            <person name="Harder C.B."/>
            <person name="Miyauchi S."/>
            <person name="Viragh M."/>
            <person name="Kuo A."/>
            <person name="Thoen E."/>
            <person name="Andreopoulos B."/>
            <person name="Lu D."/>
            <person name="Skrede I."/>
            <person name="Drula E."/>
            <person name="Henrissat B."/>
            <person name="Morin E."/>
            <person name="Kohler A."/>
            <person name="Barry K."/>
            <person name="LaButti K."/>
            <person name="Morin E."/>
            <person name="Salamov A."/>
            <person name="Lipzen A."/>
            <person name="Mereny Z."/>
            <person name="Hegedus B."/>
            <person name="Baldrian P."/>
            <person name="Stursova M."/>
            <person name="Weitz H."/>
            <person name="Taylor A."/>
            <person name="Grigoriev I.V."/>
            <person name="Nagy L.G."/>
            <person name="Martin F."/>
            <person name="Kauserud H."/>
        </authorList>
    </citation>
    <scope>NUCLEOTIDE SEQUENCE</scope>
    <source>
        <strain evidence="4">CBHHK188m</strain>
    </source>
</reference>
<dbReference type="Proteomes" id="UP001215280">
    <property type="component" value="Unassembled WGS sequence"/>
</dbReference>
<dbReference type="InterPro" id="IPR036864">
    <property type="entry name" value="Zn2-C6_fun-type_DNA-bd_sf"/>
</dbReference>
<name>A0AAD7NX33_9AGAR</name>
<feature type="domain" description="Zn(2)-C6 fungal-type" evidence="3">
    <location>
        <begin position="15"/>
        <end position="47"/>
    </location>
</feature>
<dbReference type="GO" id="GO:0005634">
    <property type="term" value="C:nucleus"/>
    <property type="evidence" value="ECO:0007669"/>
    <property type="project" value="TreeGrafter"/>
</dbReference>
<dbReference type="CDD" id="cd00067">
    <property type="entry name" value="GAL4"/>
    <property type="match status" value="1"/>
</dbReference>
<proteinExistence type="predicted"/>
<dbReference type="PANTHER" id="PTHR31668">
    <property type="entry name" value="GLUCOSE TRANSPORT TRANSCRIPTION REGULATOR RGT1-RELATED-RELATED"/>
    <property type="match status" value="1"/>
</dbReference>
<dbReference type="EMBL" id="JARJLG010000007">
    <property type="protein sequence ID" value="KAJ7779380.1"/>
    <property type="molecule type" value="Genomic_DNA"/>
</dbReference>
<evidence type="ECO:0000259" key="3">
    <source>
        <dbReference type="PROSITE" id="PS50048"/>
    </source>
</evidence>
<accession>A0AAD7NX33</accession>
<organism evidence="4 5">
    <name type="scientific">Mycena maculata</name>
    <dbReference type="NCBI Taxonomy" id="230809"/>
    <lineage>
        <taxon>Eukaryota</taxon>
        <taxon>Fungi</taxon>
        <taxon>Dikarya</taxon>
        <taxon>Basidiomycota</taxon>
        <taxon>Agaricomycotina</taxon>
        <taxon>Agaricomycetes</taxon>
        <taxon>Agaricomycetidae</taxon>
        <taxon>Agaricales</taxon>
        <taxon>Marasmiineae</taxon>
        <taxon>Mycenaceae</taxon>
        <taxon>Mycena</taxon>
    </lineage>
</organism>
<feature type="compositionally biased region" description="Basic and acidic residues" evidence="2">
    <location>
        <begin position="52"/>
        <end position="73"/>
    </location>
</feature>
<dbReference type="Gene3D" id="4.10.240.10">
    <property type="entry name" value="Zn(2)-C6 fungal-type DNA-binding domain"/>
    <property type="match status" value="1"/>
</dbReference>
<dbReference type="GO" id="GO:0001080">
    <property type="term" value="P:nitrogen catabolite activation of transcription from RNA polymerase II promoter"/>
    <property type="evidence" value="ECO:0007669"/>
    <property type="project" value="TreeGrafter"/>
</dbReference>
<dbReference type="GO" id="GO:0008270">
    <property type="term" value="F:zinc ion binding"/>
    <property type="evidence" value="ECO:0007669"/>
    <property type="project" value="InterPro"/>
</dbReference>
<dbReference type="PROSITE" id="PS00463">
    <property type="entry name" value="ZN2_CY6_FUNGAL_1"/>
    <property type="match status" value="1"/>
</dbReference>
<evidence type="ECO:0000313" key="4">
    <source>
        <dbReference type="EMBL" id="KAJ7779380.1"/>
    </source>
</evidence>
<evidence type="ECO:0000313" key="5">
    <source>
        <dbReference type="Proteomes" id="UP001215280"/>
    </source>
</evidence>
<dbReference type="InterPro" id="IPR001138">
    <property type="entry name" value="Zn2Cys6_DnaBD"/>
</dbReference>
<dbReference type="AlphaFoldDB" id="A0AAD7NX33"/>
<dbReference type="PANTHER" id="PTHR31668:SF4">
    <property type="entry name" value="TRANSCRIPTIONAL ACTIVATOR PROTEIN DAL81"/>
    <property type="match status" value="1"/>
</dbReference>
<dbReference type="Pfam" id="PF00172">
    <property type="entry name" value="Zn_clus"/>
    <property type="match status" value="1"/>
</dbReference>
<protein>
    <recommendedName>
        <fullName evidence="3">Zn(2)-C6 fungal-type domain-containing protein</fullName>
    </recommendedName>
</protein>
<dbReference type="SMART" id="SM00066">
    <property type="entry name" value="GAL4"/>
    <property type="match status" value="1"/>
</dbReference>
<evidence type="ECO:0000256" key="1">
    <source>
        <dbReference type="ARBA" id="ARBA00023242"/>
    </source>
</evidence>
<dbReference type="SUPFAM" id="SSF57701">
    <property type="entry name" value="Zn2/Cys6 DNA-binding domain"/>
    <property type="match status" value="1"/>
</dbReference>
<sequence length="208" mass="22801">MSHSQFEIPPRVAVACSNCRKRKVKCITESNETICLRCQHQGLFCQYVPTETRTERRSKDAGEPTPSEKESKETLSSADAPPGFFQASSPRPAHAGASTPYGSSTNPATAGRQDMSSALPPFDQEATGLQYRPPHLRSPVTPSFPGSLGLAHPYNSNTRIADAHPPVMRQPGQYQGLPSSQNIPMGNPTQYNYSVYDWSATNQWSYVV</sequence>
<dbReference type="PROSITE" id="PS50048">
    <property type="entry name" value="ZN2_CY6_FUNGAL_2"/>
    <property type="match status" value="1"/>
</dbReference>
<keyword evidence="5" id="KW-1185">Reference proteome</keyword>
<gene>
    <name evidence="4" type="ORF">DFH07DRAFT_1055967</name>
</gene>
<comment type="caution">
    <text evidence="4">The sequence shown here is derived from an EMBL/GenBank/DDBJ whole genome shotgun (WGS) entry which is preliminary data.</text>
</comment>
<evidence type="ECO:0000256" key="2">
    <source>
        <dbReference type="SAM" id="MobiDB-lite"/>
    </source>
</evidence>
<dbReference type="GO" id="GO:0000981">
    <property type="term" value="F:DNA-binding transcription factor activity, RNA polymerase II-specific"/>
    <property type="evidence" value="ECO:0007669"/>
    <property type="project" value="InterPro"/>
</dbReference>
<feature type="region of interest" description="Disordered" evidence="2">
    <location>
        <begin position="52"/>
        <end position="136"/>
    </location>
</feature>